<evidence type="ECO:0000256" key="6">
    <source>
        <dbReference type="ARBA" id="ARBA00022598"/>
    </source>
</evidence>
<dbReference type="InterPro" id="IPR045864">
    <property type="entry name" value="aa-tRNA-synth_II/BPL/LPL"/>
</dbReference>
<sequence>MAPTTTTKTGQPFDRAQLDQLLRRRMFMAQSFEIYGGVAGLFDYGPPLCALQANFVDFWRKFFVIEEGMLEVEPTILTPHEVLKTSGHVDKFSDWCTKDPKTGEIFRADHLVEEVLEARLKGDLEARGQAVLVPGDGEEAEPKKKKKIKAKATAVKLEDAERDEYSNILAQIDNYDGPKLGELMKKYKIKNPTTNGDLLDPVAFNLMFQTSIGPSSQSVGYMRPETAQGQFLNFAKLLDFNNQQMPFASASIGKSFRNEISPRAGLLRVREFLMAEIEHYVDPEGGKQHHRFEEVANIELELLDRDVQLSGHTNTTRMKIGDAVSKKIVDNETLGYFLARIQEFLKRIGVDQTKIRFRQHMANEMAHYATDCWDAELLTSYGWIECVGCADRSAYDLSVHAKATGTPLLVRELLKEPRRINEYVVDLDKKKFGPKFKKDGKAVQEAVEALTQEMREILSLDLKEKGEIEVPVSGVGDGKVTLGKDLVNIEKKERVEHMREYVPNVIEPSFGVGRILYALMEHNFWTREGDEARGVISFPAIVAPTKVLLCPLSNHEDFKPIVRRLGQKLRTLGVSNRVDDSGASIGKRYARNDELGTALGITVDFQSVKDKTLTLRDRDTTTQVRASEEEILKAIKSLCEGVESWEEVSARLPKFEGQQEVETKE</sequence>
<dbReference type="AlphaFoldDB" id="A0A9P4TVS7"/>
<dbReference type="FunFam" id="3.30.930.10:FF:000158">
    <property type="entry name" value="Glycyl-tRNA synthetase"/>
    <property type="match status" value="1"/>
</dbReference>
<dbReference type="FunFam" id="3.30.720.200:FF:000001">
    <property type="entry name" value="Glycine--tRNA ligase 2"/>
    <property type="match status" value="1"/>
</dbReference>
<evidence type="ECO:0000256" key="5">
    <source>
        <dbReference type="ARBA" id="ARBA00022490"/>
    </source>
</evidence>
<evidence type="ECO:0000256" key="10">
    <source>
        <dbReference type="ARBA" id="ARBA00022917"/>
    </source>
</evidence>
<dbReference type="Pfam" id="PF03129">
    <property type="entry name" value="HGTP_anticodon"/>
    <property type="match status" value="1"/>
</dbReference>
<keyword evidence="6" id="KW-0436">Ligase</keyword>
<comment type="subcellular location">
    <subcellularLocation>
        <location evidence="1">Cytoplasm</location>
    </subcellularLocation>
</comment>
<dbReference type="Gene3D" id="3.40.50.800">
    <property type="entry name" value="Anticodon-binding domain"/>
    <property type="match status" value="1"/>
</dbReference>
<evidence type="ECO:0000313" key="15">
    <source>
        <dbReference type="EMBL" id="KAF2425774.1"/>
    </source>
</evidence>
<evidence type="ECO:0000256" key="2">
    <source>
        <dbReference type="ARBA" id="ARBA00008226"/>
    </source>
</evidence>
<evidence type="ECO:0000256" key="4">
    <source>
        <dbReference type="ARBA" id="ARBA00012829"/>
    </source>
</evidence>
<dbReference type="InterPro" id="IPR027031">
    <property type="entry name" value="Gly-tRNA_synthase/POLG2"/>
</dbReference>
<evidence type="ECO:0000256" key="9">
    <source>
        <dbReference type="ARBA" id="ARBA00022840"/>
    </source>
</evidence>
<reference evidence="15" key="1">
    <citation type="journal article" date="2020" name="Stud. Mycol.">
        <title>101 Dothideomycetes genomes: a test case for predicting lifestyles and emergence of pathogens.</title>
        <authorList>
            <person name="Haridas S."/>
            <person name="Albert R."/>
            <person name="Binder M."/>
            <person name="Bloem J."/>
            <person name="Labutti K."/>
            <person name="Salamov A."/>
            <person name="Andreopoulos B."/>
            <person name="Baker S."/>
            <person name="Barry K."/>
            <person name="Bills G."/>
            <person name="Bluhm B."/>
            <person name="Cannon C."/>
            <person name="Castanera R."/>
            <person name="Culley D."/>
            <person name="Daum C."/>
            <person name="Ezra D."/>
            <person name="Gonzalez J."/>
            <person name="Henrissat B."/>
            <person name="Kuo A."/>
            <person name="Liang C."/>
            <person name="Lipzen A."/>
            <person name="Lutzoni F."/>
            <person name="Magnuson J."/>
            <person name="Mondo S."/>
            <person name="Nolan M."/>
            <person name="Ohm R."/>
            <person name="Pangilinan J."/>
            <person name="Park H.-J."/>
            <person name="Ramirez L."/>
            <person name="Alfaro M."/>
            <person name="Sun H."/>
            <person name="Tritt A."/>
            <person name="Yoshinaga Y."/>
            <person name="Zwiers L.-H."/>
            <person name="Turgeon B."/>
            <person name="Goodwin S."/>
            <person name="Spatafora J."/>
            <person name="Crous P."/>
            <person name="Grigoriev I."/>
        </authorList>
    </citation>
    <scope>NUCLEOTIDE SEQUENCE</scope>
    <source>
        <strain evidence="15">CBS 130266</strain>
    </source>
</reference>
<dbReference type="CDD" id="cd00858">
    <property type="entry name" value="GlyRS_anticodon"/>
    <property type="match status" value="1"/>
</dbReference>
<dbReference type="GO" id="GO:0004820">
    <property type="term" value="F:glycine-tRNA ligase activity"/>
    <property type="evidence" value="ECO:0007669"/>
    <property type="project" value="UniProtKB-EC"/>
</dbReference>
<keyword evidence="7" id="KW-0808">Transferase</keyword>
<evidence type="ECO:0000259" key="14">
    <source>
        <dbReference type="PROSITE" id="PS50862"/>
    </source>
</evidence>
<dbReference type="SUPFAM" id="SSF52954">
    <property type="entry name" value="Class II aaRS ABD-related"/>
    <property type="match status" value="1"/>
</dbReference>
<organism evidence="15 16">
    <name type="scientific">Tothia fuscella</name>
    <dbReference type="NCBI Taxonomy" id="1048955"/>
    <lineage>
        <taxon>Eukaryota</taxon>
        <taxon>Fungi</taxon>
        <taxon>Dikarya</taxon>
        <taxon>Ascomycota</taxon>
        <taxon>Pezizomycotina</taxon>
        <taxon>Dothideomycetes</taxon>
        <taxon>Pleosporomycetidae</taxon>
        <taxon>Venturiales</taxon>
        <taxon>Cylindrosympodiaceae</taxon>
        <taxon>Tothia</taxon>
    </lineage>
</organism>
<dbReference type="CDD" id="cd00774">
    <property type="entry name" value="GlyRS-like_core"/>
    <property type="match status" value="1"/>
</dbReference>
<dbReference type="PRINTS" id="PR01043">
    <property type="entry name" value="TRNASYNTHGLY"/>
</dbReference>
<evidence type="ECO:0000256" key="12">
    <source>
        <dbReference type="ARBA" id="ARBA00030057"/>
    </source>
</evidence>
<evidence type="ECO:0000256" key="7">
    <source>
        <dbReference type="ARBA" id="ARBA00022679"/>
    </source>
</evidence>
<keyword evidence="11" id="KW-0030">Aminoacyl-tRNA synthetase</keyword>
<proteinExistence type="inferred from homology"/>
<name>A0A9P4TVS7_9PEZI</name>
<dbReference type="GO" id="GO:0070150">
    <property type="term" value="P:mitochondrial glycyl-tRNA aminoacylation"/>
    <property type="evidence" value="ECO:0007669"/>
    <property type="project" value="TreeGrafter"/>
</dbReference>
<dbReference type="Gene3D" id="3.30.40.230">
    <property type="match status" value="1"/>
</dbReference>
<evidence type="ECO:0000256" key="1">
    <source>
        <dbReference type="ARBA" id="ARBA00004496"/>
    </source>
</evidence>
<dbReference type="Proteomes" id="UP000800235">
    <property type="component" value="Unassembled WGS sequence"/>
</dbReference>
<dbReference type="PROSITE" id="PS50862">
    <property type="entry name" value="AA_TRNA_LIGASE_II"/>
    <property type="match status" value="1"/>
</dbReference>
<dbReference type="InterPro" id="IPR006195">
    <property type="entry name" value="aa-tRNA-synth_II"/>
</dbReference>
<dbReference type="InterPro" id="IPR033731">
    <property type="entry name" value="GlyRS-like_core"/>
</dbReference>
<dbReference type="Gene3D" id="3.30.930.10">
    <property type="entry name" value="Bira Bifunctional Protein, Domain 2"/>
    <property type="match status" value="1"/>
</dbReference>
<accession>A0A9P4TVS7</accession>
<dbReference type="GO" id="GO:0016740">
    <property type="term" value="F:transferase activity"/>
    <property type="evidence" value="ECO:0007669"/>
    <property type="project" value="UniProtKB-KW"/>
</dbReference>
<keyword evidence="8" id="KW-0547">Nucleotide-binding</keyword>
<dbReference type="NCBIfam" id="NF003211">
    <property type="entry name" value="PRK04173.1"/>
    <property type="match status" value="1"/>
</dbReference>
<gene>
    <name evidence="15" type="ORF">EJ08DRAFT_651935</name>
</gene>
<dbReference type="InterPro" id="IPR002315">
    <property type="entry name" value="tRNA-synt_gly"/>
</dbReference>
<comment type="similarity">
    <text evidence="2">Belongs to the class-II aminoacyl-tRNA synthetase family.</text>
</comment>
<protein>
    <recommendedName>
        <fullName evidence="4">glycine--tRNA ligase</fullName>
        <ecNumber evidence="4">6.1.1.14</ecNumber>
    </recommendedName>
    <alternativeName>
        <fullName evidence="12">Diadenosine tetraphosphate synthetase</fullName>
    </alternativeName>
</protein>
<evidence type="ECO:0000256" key="3">
    <source>
        <dbReference type="ARBA" id="ARBA00011738"/>
    </source>
</evidence>
<dbReference type="PANTHER" id="PTHR10745">
    <property type="entry name" value="GLYCYL-TRNA SYNTHETASE/DNA POLYMERASE SUBUNIT GAMMA-2"/>
    <property type="match status" value="1"/>
</dbReference>
<evidence type="ECO:0000256" key="13">
    <source>
        <dbReference type="ARBA" id="ARBA00051967"/>
    </source>
</evidence>
<dbReference type="EC" id="6.1.1.14" evidence="4"/>
<dbReference type="InterPro" id="IPR004154">
    <property type="entry name" value="Anticodon-bd"/>
</dbReference>
<dbReference type="NCBIfam" id="TIGR00389">
    <property type="entry name" value="glyS_dimeric"/>
    <property type="match status" value="1"/>
</dbReference>
<dbReference type="FunFam" id="3.30.930.10:FF:000010">
    <property type="entry name" value="Glycyl-tRNA synthetase 1"/>
    <property type="match status" value="1"/>
</dbReference>
<keyword evidence="10" id="KW-0648">Protein biosynthesis</keyword>
<dbReference type="SUPFAM" id="SSF55681">
    <property type="entry name" value="Class II aaRS and biotin synthetases"/>
    <property type="match status" value="1"/>
</dbReference>
<dbReference type="Gene3D" id="3.30.720.200">
    <property type="match status" value="1"/>
</dbReference>
<evidence type="ECO:0000313" key="16">
    <source>
        <dbReference type="Proteomes" id="UP000800235"/>
    </source>
</evidence>
<comment type="subunit">
    <text evidence="3">Homodimer.</text>
</comment>
<dbReference type="OrthoDB" id="57698at2759"/>
<dbReference type="GO" id="GO:0005739">
    <property type="term" value="C:mitochondrion"/>
    <property type="evidence" value="ECO:0007669"/>
    <property type="project" value="TreeGrafter"/>
</dbReference>
<comment type="catalytic activity">
    <reaction evidence="13">
        <text>2 ATP + H(+) = P(1),P(4)-bis(5'-adenosyl) tetraphosphate + diphosphate</text>
        <dbReference type="Rhea" id="RHEA:34935"/>
        <dbReference type="ChEBI" id="CHEBI:15378"/>
        <dbReference type="ChEBI" id="CHEBI:30616"/>
        <dbReference type="ChEBI" id="CHEBI:33019"/>
        <dbReference type="ChEBI" id="CHEBI:58141"/>
    </reaction>
</comment>
<evidence type="ECO:0000256" key="8">
    <source>
        <dbReference type="ARBA" id="ARBA00022741"/>
    </source>
</evidence>
<keyword evidence="9" id="KW-0067">ATP-binding</keyword>
<keyword evidence="5" id="KW-0963">Cytoplasm</keyword>
<dbReference type="GO" id="GO:0005524">
    <property type="term" value="F:ATP binding"/>
    <property type="evidence" value="ECO:0007669"/>
    <property type="project" value="UniProtKB-KW"/>
</dbReference>
<feature type="domain" description="Aminoacyl-transfer RNA synthetases class-II family profile" evidence="14">
    <location>
        <begin position="221"/>
        <end position="539"/>
    </location>
</feature>
<comment type="caution">
    <text evidence="15">The sequence shown here is derived from an EMBL/GenBank/DDBJ whole genome shotgun (WGS) entry which is preliminary data.</text>
</comment>
<dbReference type="PANTHER" id="PTHR10745:SF0">
    <property type="entry name" value="GLYCINE--TRNA LIGASE"/>
    <property type="match status" value="1"/>
</dbReference>
<dbReference type="EMBL" id="MU007067">
    <property type="protein sequence ID" value="KAF2425774.1"/>
    <property type="molecule type" value="Genomic_DNA"/>
</dbReference>
<dbReference type="InterPro" id="IPR036621">
    <property type="entry name" value="Anticodon-bd_dom_sf"/>
</dbReference>
<evidence type="ECO:0000256" key="11">
    <source>
        <dbReference type="ARBA" id="ARBA00023146"/>
    </source>
</evidence>
<dbReference type="FunFam" id="3.40.50.800:FF:000004">
    <property type="entry name" value="Glycine--tRNA ligase 2"/>
    <property type="match status" value="1"/>
</dbReference>
<keyword evidence="16" id="KW-1185">Reference proteome</keyword>